<dbReference type="Proteomes" id="UP000541185">
    <property type="component" value="Unassembled WGS sequence"/>
</dbReference>
<organism evidence="2 3">
    <name type="scientific">Ramlibacter agri</name>
    <dbReference type="NCBI Taxonomy" id="2728837"/>
    <lineage>
        <taxon>Bacteria</taxon>
        <taxon>Pseudomonadati</taxon>
        <taxon>Pseudomonadota</taxon>
        <taxon>Betaproteobacteria</taxon>
        <taxon>Burkholderiales</taxon>
        <taxon>Comamonadaceae</taxon>
        <taxon>Ramlibacter</taxon>
    </lineage>
</organism>
<dbReference type="AlphaFoldDB" id="A0A848HCD3"/>
<sequence length="179" mass="20075">MNRPNLLHAGPAASFDEPFEMLAACHDRLQRMLALLARLREHLPAHGADAQARQAAHDVMRYFDQAAPQHHRDEELHVFPPLLAQGDPATVERVQALQRDHRQMEEAWERARTVLAAIEGGQLQQPDAASRVALETFSSLYGAHLEAEEQLVFPAARQLLDAAAIREMGREMRLRRGAA</sequence>
<feature type="domain" description="Hemerythrin-like" evidence="1">
    <location>
        <begin position="18"/>
        <end position="156"/>
    </location>
</feature>
<evidence type="ECO:0000313" key="3">
    <source>
        <dbReference type="Proteomes" id="UP000541185"/>
    </source>
</evidence>
<evidence type="ECO:0000259" key="1">
    <source>
        <dbReference type="Pfam" id="PF01814"/>
    </source>
</evidence>
<dbReference type="RefSeq" id="WP_169419294.1">
    <property type="nucleotide sequence ID" value="NZ_JABBFX010000001.1"/>
</dbReference>
<keyword evidence="3" id="KW-1185">Reference proteome</keyword>
<protein>
    <submittedName>
        <fullName evidence="2">Hemerythrin domain-containing protein</fullName>
    </submittedName>
</protein>
<proteinExistence type="predicted"/>
<dbReference type="EMBL" id="JABBFX010000001">
    <property type="protein sequence ID" value="NML45208.1"/>
    <property type="molecule type" value="Genomic_DNA"/>
</dbReference>
<dbReference type="Gene3D" id="1.20.120.520">
    <property type="entry name" value="nmb1532 protein domain like"/>
    <property type="match status" value="1"/>
</dbReference>
<gene>
    <name evidence="2" type="ORF">HHL11_15750</name>
</gene>
<name>A0A848HCD3_9BURK</name>
<reference evidence="2 3" key="1">
    <citation type="submission" date="2020-04" db="EMBL/GenBank/DDBJ databases">
        <title>Ramlibacter sp. G-1-2-2 isolated from soil.</title>
        <authorList>
            <person name="Dahal R.H."/>
        </authorList>
    </citation>
    <scope>NUCLEOTIDE SEQUENCE [LARGE SCALE GENOMIC DNA]</scope>
    <source>
        <strain evidence="2 3">G-1-2-2</strain>
    </source>
</reference>
<dbReference type="InterPro" id="IPR012312">
    <property type="entry name" value="Hemerythrin-like"/>
</dbReference>
<dbReference type="Pfam" id="PF01814">
    <property type="entry name" value="Hemerythrin"/>
    <property type="match status" value="1"/>
</dbReference>
<evidence type="ECO:0000313" key="2">
    <source>
        <dbReference type="EMBL" id="NML45208.1"/>
    </source>
</evidence>
<accession>A0A848HCD3</accession>
<comment type="caution">
    <text evidence="2">The sequence shown here is derived from an EMBL/GenBank/DDBJ whole genome shotgun (WGS) entry which is preliminary data.</text>
</comment>
<dbReference type="CDD" id="cd12108">
    <property type="entry name" value="Hr-like"/>
    <property type="match status" value="1"/>
</dbReference>